<dbReference type="Proteomes" id="UP001218188">
    <property type="component" value="Unassembled WGS sequence"/>
</dbReference>
<reference evidence="2" key="1">
    <citation type="submission" date="2023-03" db="EMBL/GenBank/DDBJ databases">
        <title>Massive genome expansion in bonnet fungi (Mycena s.s.) driven by repeated elements and novel gene families across ecological guilds.</title>
        <authorList>
            <consortium name="Lawrence Berkeley National Laboratory"/>
            <person name="Harder C.B."/>
            <person name="Miyauchi S."/>
            <person name="Viragh M."/>
            <person name="Kuo A."/>
            <person name="Thoen E."/>
            <person name="Andreopoulos B."/>
            <person name="Lu D."/>
            <person name="Skrede I."/>
            <person name="Drula E."/>
            <person name="Henrissat B."/>
            <person name="Morin E."/>
            <person name="Kohler A."/>
            <person name="Barry K."/>
            <person name="LaButti K."/>
            <person name="Morin E."/>
            <person name="Salamov A."/>
            <person name="Lipzen A."/>
            <person name="Mereny Z."/>
            <person name="Hegedus B."/>
            <person name="Baldrian P."/>
            <person name="Stursova M."/>
            <person name="Weitz H."/>
            <person name="Taylor A."/>
            <person name="Grigoriev I.V."/>
            <person name="Nagy L.G."/>
            <person name="Martin F."/>
            <person name="Kauserud H."/>
        </authorList>
    </citation>
    <scope>NUCLEOTIDE SEQUENCE</scope>
    <source>
        <strain evidence="2">CBHHK200</strain>
    </source>
</reference>
<keyword evidence="3" id="KW-1185">Reference proteome</keyword>
<evidence type="ECO:0000313" key="2">
    <source>
        <dbReference type="EMBL" id="KAJ7020340.1"/>
    </source>
</evidence>
<evidence type="ECO:0000313" key="3">
    <source>
        <dbReference type="Proteomes" id="UP001218188"/>
    </source>
</evidence>
<accession>A0AAD6S3S6</accession>
<comment type="caution">
    <text evidence="2">The sequence shown here is derived from an EMBL/GenBank/DDBJ whole genome shotgun (WGS) entry which is preliminary data.</text>
</comment>
<feature type="region of interest" description="Disordered" evidence="1">
    <location>
        <begin position="24"/>
        <end position="45"/>
    </location>
</feature>
<protein>
    <submittedName>
        <fullName evidence="2">Uncharacterized protein</fullName>
    </submittedName>
</protein>
<proteinExistence type="predicted"/>
<dbReference type="AlphaFoldDB" id="A0AAD6S3S6"/>
<name>A0AAD6S3S6_9AGAR</name>
<organism evidence="2 3">
    <name type="scientific">Mycena alexandri</name>
    <dbReference type="NCBI Taxonomy" id="1745969"/>
    <lineage>
        <taxon>Eukaryota</taxon>
        <taxon>Fungi</taxon>
        <taxon>Dikarya</taxon>
        <taxon>Basidiomycota</taxon>
        <taxon>Agaricomycotina</taxon>
        <taxon>Agaricomycetes</taxon>
        <taxon>Agaricomycetidae</taxon>
        <taxon>Agaricales</taxon>
        <taxon>Marasmiineae</taxon>
        <taxon>Mycenaceae</taxon>
        <taxon>Mycena</taxon>
    </lineage>
</organism>
<sequence length="383" mass="41693">MRGCVSGQEVPDFGVEAAAVGAGGDGVERRGGGWGRGSRRSDHGHARAAHVAAHVGAAKLDGERRGWCRRDECDAGGIPQSIGVRERWGLSLSTQWRCTFAIPPSEYTGTPQFFRQDHNYRFAESKFFPDRPTRGRTQTSSTLNSLDVYLRGSMLKKAHNAWLKYMKDGISDDFSDEGFFESGPSDGMGGENEGNMSSAFSVTTSTSNYSISTLRTRCSTTSRLTGAPSRHPTRRATLLQRALARIGKARAPTFADAARNTPAPALTDAHAGGHSPRAQPLYPLNAQPPQVCAQIGQIQKAGTTRLGLDQRQRKGRVRFITLVVVVSLPHIASDTFRKALRSISEQRPMYLRRPREGIAVIQSPREFGELGVGAAFSFIAFLS</sequence>
<dbReference type="EMBL" id="JARJCM010000267">
    <property type="protein sequence ID" value="KAJ7020340.1"/>
    <property type="molecule type" value="Genomic_DNA"/>
</dbReference>
<evidence type="ECO:0000256" key="1">
    <source>
        <dbReference type="SAM" id="MobiDB-lite"/>
    </source>
</evidence>
<gene>
    <name evidence="2" type="ORF">C8F04DRAFT_1196787</name>
</gene>